<evidence type="ECO:0000256" key="3">
    <source>
        <dbReference type="ARBA" id="ARBA00022475"/>
    </source>
</evidence>
<keyword evidence="7 12" id="KW-1133">Transmembrane helix</keyword>
<dbReference type="RefSeq" id="WP_317625112.1">
    <property type="nucleotide sequence ID" value="NZ_JANFFA010000001.1"/>
</dbReference>
<evidence type="ECO:0000313" key="15">
    <source>
        <dbReference type="Proteomes" id="UP001227162"/>
    </source>
</evidence>
<dbReference type="EMBL" id="JANFFA010000001">
    <property type="protein sequence ID" value="MDQ2093526.1"/>
    <property type="molecule type" value="Genomic_DNA"/>
</dbReference>
<evidence type="ECO:0000256" key="10">
    <source>
        <dbReference type="ARBA" id="ARBA00023033"/>
    </source>
</evidence>
<proteinExistence type="inferred from homology"/>
<keyword evidence="10" id="KW-0503">Monooxygenase</keyword>
<protein>
    <submittedName>
        <fullName evidence="14">Alkane 1-monooxygenase</fullName>
    </submittedName>
</protein>
<dbReference type="GO" id="GO:0004497">
    <property type="term" value="F:monooxygenase activity"/>
    <property type="evidence" value="ECO:0007669"/>
    <property type="project" value="UniProtKB-KW"/>
</dbReference>
<evidence type="ECO:0000256" key="9">
    <source>
        <dbReference type="ARBA" id="ARBA00023004"/>
    </source>
</evidence>
<comment type="similarity">
    <text evidence="2">Belongs to the fatty acid desaturase type 1 family. AlkB subfamily.</text>
</comment>
<feature type="transmembrane region" description="Helical" evidence="12">
    <location>
        <begin position="226"/>
        <end position="245"/>
    </location>
</feature>
<dbReference type="InterPro" id="IPR033885">
    <property type="entry name" value="AlkB/XylM"/>
</dbReference>
<keyword evidence="15" id="KW-1185">Reference proteome</keyword>
<comment type="subcellular location">
    <subcellularLocation>
        <location evidence="1">Cell inner membrane</location>
        <topology evidence="1">Multi-pass membrane protein</topology>
    </subcellularLocation>
</comment>
<evidence type="ECO:0000256" key="2">
    <source>
        <dbReference type="ARBA" id="ARBA00010823"/>
    </source>
</evidence>
<dbReference type="CDD" id="cd03512">
    <property type="entry name" value="Alkane-hydroxylase"/>
    <property type="match status" value="1"/>
</dbReference>
<keyword evidence="6" id="KW-0479">Metal-binding</keyword>
<reference evidence="14" key="1">
    <citation type="submission" date="2022-07" db="EMBL/GenBank/DDBJ databases">
        <authorList>
            <person name="Otstavnykh N."/>
            <person name="Isaeva M."/>
            <person name="Bystritskaya E."/>
        </authorList>
    </citation>
    <scope>NUCLEOTIDE SEQUENCE</scope>
    <source>
        <strain evidence="14">10Alg 79</strain>
    </source>
</reference>
<evidence type="ECO:0000256" key="11">
    <source>
        <dbReference type="ARBA" id="ARBA00023136"/>
    </source>
</evidence>
<evidence type="ECO:0000259" key="13">
    <source>
        <dbReference type="Pfam" id="PF00487"/>
    </source>
</evidence>
<dbReference type="GO" id="GO:0006629">
    <property type="term" value="P:lipid metabolic process"/>
    <property type="evidence" value="ECO:0007669"/>
    <property type="project" value="InterPro"/>
</dbReference>
<dbReference type="GO" id="GO:0005886">
    <property type="term" value="C:plasma membrane"/>
    <property type="evidence" value="ECO:0007669"/>
    <property type="project" value="UniProtKB-SubCell"/>
</dbReference>
<dbReference type="PANTHER" id="PTHR38674:SF1">
    <property type="entry name" value="ALKANE 1-MONOOXYGENASE 1"/>
    <property type="match status" value="1"/>
</dbReference>
<feature type="transmembrane region" description="Helical" evidence="12">
    <location>
        <begin position="202"/>
        <end position="220"/>
    </location>
</feature>
<accession>A0AAJ1U4G5</accession>
<evidence type="ECO:0000256" key="8">
    <source>
        <dbReference type="ARBA" id="ARBA00023002"/>
    </source>
</evidence>
<evidence type="ECO:0000256" key="4">
    <source>
        <dbReference type="ARBA" id="ARBA00022519"/>
    </source>
</evidence>
<evidence type="ECO:0000256" key="6">
    <source>
        <dbReference type="ARBA" id="ARBA00022723"/>
    </source>
</evidence>
<keyword evidence="11 12" id="KW-0472">Membrane</keyword>
<dbReference type="AlphaFoldDB" id="A0AAJ1U4G5"/>
<sequence>MIGFVLAILAQVGLLVLGALWGGGWAVAALVYITAFAAALDRVVPRLFPDAAQGAEFPSGARFSVALGLIHFALLGLVLHVISGDALSVAEKLFIFVAYALFFGQVSHPNAHELIHRSARFPRLLGRWVYISLLFGHHASAHVLVHHSYVGTEKDPNSPKLGASFYHFFAKAWRGSFTQGLKAETALRARGSRARRRWSHPYVQYVGGAVGFVVAAAVLFGAKGLIAYLTLALYAQVQILLADYVQHYGLRRVIRDNGKPEPVSDAHSWNSPHWFSSALMVNAPRHSDHHLHPSRPYPGLRLRDGMPILPHSLPVMAVLALYPPIWRRVMRRELDGLGKGG</sequence>
<dbReference type="InterPro" id="IPR005804">
    <property type="entry name" value="FA_desaturase_dom"/>
</dbReference>
<keyword evidence="9" id="KW-0408">Iron</keyword>
<keyword evidence="3" id="KW-1003">Cell membrane</keyword>
<keyword evidence="4" id="KW-0997">Cell inner membrane</keyword>
<evidence type="ECO:0000256" key="5">
    <source>
        <dbReference type="ARBA" id="ARBA00022692"/>
    </source>
</evidence>
<evidence type="ECO:0000256" key="7">
    <source>
        <dbReference type="ARBA" id="ARBA00022989"/>
    </source>
</evidence>
<dbReference type="GO" id="GO:0046872">
    <property type="term" value="F:metal ion binding"/>
    <property type="evidence" value="ECO:0007669"/>
    <property type="project" value="UniProtKB-KW"/>
</dbReference>
<name>A0AAJ1U4G5_9RHOB</name>
<evidence type="ECO:0000256" key="12">
    <source>
        <dbReference type="SAM" id="Phobius"/>
    </source>
</evidence>
<keyword evidence="5 12" id="KW-0812">Transmembrane</keyword>
<dbReference type="Proteomes" id="UP001227162">
    <property type="component" value="Unassembled WGS sequence"/>
</dbReference>
<evidence type="ECO:0000256" key="1">
    <source>
        <dbReference type="ARBA" id="ARBA00004429"/>
    </source>
</evidence>
<dbReference type="PANTHER" id="PTHR38674">
    <property type="entry name" value="ALKANE 1-MONOOXYGENASE 1"/>
    <property type="match status" value="1"/>
</dbReference>
<organism evidence="14 15">
    <name type="scientific">Rhodalgimonas zhirmunskyi</name>
    <dbReference type="NCBI Taxonomy" id="2964767"/>
    <lineage>
        <taxon>Bacteria</taxon>
        <taxon>Pseudomonadati</taxon>
        <taxon>Pseudomonadota</taxon>
        <taxon>Alphaproteobacteria</taxon>
        <taxon>Rhodobacterales</taxon>
        <taxon>Roseobacteraceae</taxon>
        <taxon>Rhodalgimonas</taxon>
    </lineage>
</organism>
<evidence type="ECO:0000313" key="14">
    <source>
        <dbReference type="EMBL" id="MDQ2093526.1"/>
    </source>
</evidence>
<gene>
    <name evidence="14" type="ORF">NOI20_05335</name>
</gene>
<dbReference type="Pfam" id="PF00487">
    <property type="entry name" value="FA_desaturase"/>
    <property type="match status" value="1"/>
</dbReference>
<comment type="caution">
    <text evidence="14">The sequence shown here is derived from an EMBL/GenBank/DDBJ whole genome shotgun (WGS) entry which is preliminary data.</text>
</comment>
<reference evidence="14" key="2">
    <citation type="submission" date="2023-04" db="EMBL/GenBank/DDBJ databases">
        <title>'Rhodoalgimonas zhirmunskyi' gen. nov., isolated from a red alga.</title>
        <authorList>
            <person name="Nedashkovskaya O.I."/>
            <person name="Otstavnykh N.Y."/>
            <person name="Bystritskaya E.P."/>
            <person name="Balabanova L.A."/>
            <person name="Isaeva M.P."/>
        </authorList>
    </citation>
    <scope>NUCLEOTIDE SEQUENCE</scope>
    <source>
        <strain evidence="14">10Alg 79</strain>
    </source>
</reference>
<feature type="transmembrane region" description="Helical" evidence="12">
    <location>
        <begin position="63"/>
        <end position="82"/>
    </location>
</feature>
<feature type="domain" description="Fatty acid desaturase" evidence="13">
    <location>
        <begin position="95"/>
        <end position="301"/>
    </location>
</feature>
<keyword evidence="8" id="KW-0560">Oxidoreductase</keyword>